<keyword evidence="9 14" id="KW-0133">Cell shape</keyword>
<evidence type="ECO:0000259" key="15">
    <source>
        <dbReference type="Pfam" id="PF01225"/>
    </source>
</evidence>
<dbReference type="SUPFAM" id="SSF53623">
    <property type="entry name" value="MurD-like peptide ligases, catalytic domain"/>
    <property type="match status" value="1"/>
</dbReference>
<comment type="caution">
    <text evidence="18">The sequence shown here is derived from an EMBL/GenBank/DDBJ whole genome shotgun (WGS) entry which is preliminary data.</text>
</comment>
<feature type="domain" description="Mur ligase N-terminal catalytic" evidence="15">
    <location>
        <begin position="16"/>
        <end position="111"/>
    </location>
</feature>
<dbReference type="AlphaFoldDB" id="A0A2M8PIC7"/>
<comment type="function">
    <text evidence="14">Cell wall formation.</text>
</comment>
<dbReference type="PANTHER" id="PTHR43445:SF3">
    <property type="entry name" value="UDP-N-ACETYLMURAMATE--L-ALANINE LIGASE"/>
    <property type="match status" value="1"/>
</dbReference>
<evidence type="ECO:0000256" key="1">
    <source>
        <dbReference type="ARBA" id="ARBA00004496"/>
    </source>
</evidence>
<dbReference type="NCBIfam" id="TIGR01082">
    <property type="entry name" value="murC"/>
    <property type="match status" value="1"/>
</dbReference>
<evidence type="ECO:0000256" key="12">
    <source>
        <dbReference type="ARBA" id="ARBA00023316"/>
    </source>
</evidence>
<comment type="pathway">
    <text evidence="2 14">Cell wall biogenesis; peptidoglycan biosynthesis.</text>
</comment>
<protein>
    <recommendedName>
        <fullName evidence="3 14">UDP-N-acetylmuramate--L-alanine ligase</fullName>
        <ecNumber evidence="3 14">6.3.2.8</ecNumber>
    </recommendedName>
    <alternativeName>
        <fullName evidence="14">UDP-N-acetylmuramoyl-L-alanine synthetase</fullName>
    </alternativeName>
</protein>
<evidence type="ECO:0000256" key="4">
    <source>
        <dbReference type="ARBA" id="ARBA00022490"/>
    </source>
</evidence>
<evidence type="ECO:0000256" key="5">
    <source>
        <dbReference type="ARBA" id="ARBA00022598"/>
    </source>
</evidence>
<dbReference type="InterPro" id="IPR005758">
    <property type="entry name" value="UDP-N-AcMur_Ala_ligase_MurC"/>
</dbReference>
<dbReference type="GO" id="GO:0005524">
    <property type="term" value="F:ATP binding"/>
    <property type="evidence" value="ECO:0007669"/>
    <property type="project" value="UniProtKB-UniRule"/>
</dbReference>
<evidence type="ECO:0000256" key="10">
    <source>
        <dbReference type="ARBA" id="ARBA00022984"/>
    </source>
</evidence>
<dbReference type="InterPro" id="IPR050061">
    <property type="entry name" value="MurCDEF_pg_biosynth"/>
</dbReference>
<dbReference type="UniPathway" id="UPA00219"/>
<dbReference type="Gene3D" id="3.40.50.720">
    <property type="entry name" value="NAD(P)-binding Rossmann-like Domain"/>
    <property type="match status" value="1"/>
</dbReference>
<keyword evidence="6 14" id="KW-0132">Cell division</keyword>
<evidence type="ECO:0000313" key="18">
    <source>
        <dbReference type="EMBL" id="PJF37303.1"/>
    </source>
</evidence>
<comment type="catalytic activity">
    <reaction evidence="13 14">
        <text>UDP-N-acetyl-alpha-D-muramate + L-alanine + ATP = UDP-N-acetyl-alpha-D-muramoyl-L-alanine + ADP + phosphate + H(+)</text>
        <dbReference type="Rhea" id="RHEA:23372"/>
        <dbReference type="ChEBI" id="CHEBI:15378"/>
        <dbReference type="ChEBI" id="CHEBI:30616"/>
        <dbReference type="ChEBI" id="CHEBI:43474"/>
        <dbReference type="ChEBI" id="CHEBI:57972"/>
        <dbReference type="ChEBI" id="CHEBI:70757"/>
        <dbReference type="ChEBI" id="CHEBI:83898"/>
        <dbReference type="ChEBI" id="CHEBI:456216"/>
        <dbReference type="EC" id="6.3.2.8"/>
    </reaction>
</comment>
<evidence type="ECO:0000256" key="7">
    <source>
        <dbReference type="ARBA" id="ARBA00022741"/>
    </source>
</evidence>
<dbReference type="PANTHER" id="PTHR43445">
    <property type="entry name" value="UDP-N-ACETYLMURAMATE--L-ALANINE LIGASE-RELATED"/>
    <property type="match status" value="1"/>
</dbReference>
<comment type="subcellular location">
    <subcellularLocation>
        <location evidence="1 14">Cytoplasm</location>
    </subcellularLocation>
</comment>
<evidence type="ECO:0000259" key="17">
    <source>
        <dbReference type="Pfam" id="PF08245"/>
    </source>
</evidence>
<dbReference type="Proteomes" id="UP000229681">
    <property type="component" value="Unassembled WGS sequence"/>
</dbReference>
<evidence type="ECO:0000256" key="8">
    <source>
        <dbReference type="ARBA" id="ARBA00022840"/>
    </source>
</evidence>
<feature type="domain" description="Mur ligase C-terminal" evidence="16">
    <location>
        <begin position="323"/>
        <end position="454"/>
    </location>
</feature>
<keyword evidence="8 14" id="KW-0067">ATP-binding</keyword>
<dbReference type="SUPFAM" id="SSF53244">
    <property type="entry name" value="MurD-like peptide ligases, peptide-binding domain"/>
    <property type="match status" value="1"/>
</dbReference>
<feature type="binding site" evidence="14">
    <location>
        <begin position="121"/>
        <end position="127"/>
    </location>
    <ligand>
        <name>ATP</name>
        <dbReference type="ChEBI" id="CHEBI:30616"/>
    </ligand>
</feature>
<sequence length="469" mass="49837">MSAPGLSAALFERGAHVHIVGIGGAGMSAIARVLLGRGVRVSGSDRALSAQTAALEALGARIYEGHAAQHLEAPQAVLISSAIAPENPEVQAALSAGIPVLRRREALPLLLSGTFQIAVAGTHGKTTTTALIAHILRQAGRDPSYIIGGTLLNSGTNAHQGTGDAFVIEADEYDYMFLGLAPRIAVLTNIEHDHPDMFPTFAAVQEAFAQFIGRIPEYDGVLIACADEPNALQLAKARRSSGQPTLTYSIRDAAADWRGQLSGAALTIEGVQDGRTVRATTRLSLYGEHNAQNSLAAVAAACVYGVPLAEAASALPSFRGTARRFEIMGVAKGITVINDYAHHPTAIRATLQAARARFPQTTIWSVWQPHTYSRTRLLLNEFVRAFTEADRVLITDIYGARERPQPDDPTAEQIAALLQRTGKAAQYSGDLARTTALLAESVRPNSAVIIFSAGDAPQIGERLLQRLSH</sequence>
<organism evidence="18 19">
    <name type="scientific">Candidatus Thermofonsia Clade 1 bacterium</name>
    <dbReference type="NCBI Taxonomy" id="2364210"/>
    <lineage>
        <taxon>Bacteria</taxon>
        <taxon>Bacillati</taxon>
        <taxon>Chloroflexota</taxon>
        <taxon>Candidatus Thermofontia</taxon>
        <taxon>Candidatus Thermofonsia Clade 1</taxon>
    </lineage>
</organism>
<dbReference type="InterPro" id="IPR036565">
    <property type="entry name" value="Mur-like_cat_sf"/>
</dbReference>
<evidence type="ECO:0000256" key="14">
    <source>
        <dbReference type="HAMAP-Rule" id="MF_00046"/>
    </source>
</evidence>
<evidence type="ECO:0000256" key="2">
    <source>
        <dbReference type="ARBA" id="ARBA00004752"/>
    </source>
</evidence>
<dbReference type="GO" id="GO:0008763">
    <property type="term" value="F:UDP-N-acetylmuramate-L-alanine ligase activity"/>
    <property type="evidence" value="ECO:0007669"/>
    <property type="project" value="UniProtKB-UniRule"/>
</dbReference>
<keyword evidence="12 14" id="KW-0961">Cell wall biogenesis/degradation</keyword>
<dbReference type="Gene3D" id="3.90.190.20">
    <property type="entry name" value="Mur ligase, C-terminal domain"/>
    <property type="match status" value="1"/>
</dbReference>
<reference evidence="18 19" key="1">
    <citation type="submission" date="2017-11" db="EMBL/GenBank/DDBJ databases">
        <title>Evolution of Phototrophy in the Chloroflexi Phylum Driven by Horizontal Gene Transfer.</title>
        <authorList>
            <person name="Ward L.M."/>
            <person name="Hemp J."/>
            <person name="Shih P.M."/>
            <person name="Mcglynn S.E."/>
            <person name="Fischer W."/>
        </authorList>
    </citation>
    <scope>NUCLEOTIDE SEQUENCE [LARGE SCALE GENOMIC DNA]</scope>
    <source>
        <strain evidence="18">JP3_13</strain>
    </source>
</reference>
<dbReference type="HAMAP" id="MF_00046">
    <property type="entry name" value="MurC"/>
    <property type="match status" value="1"/>
</dbReference>
<dbReference type="InterPro" id="IPR000713">
    <property type="entry name" value="Mur_ligase_N"/>
</dbReference>
<evidence type="ECO:0000256" key="11">
    <source>
        <dbReference type="ARBA" id="ARBA00023306"/>
    </source>
</evidence>
<evidence type="ECO:0000256" key="6">
    <source>
        <dbReference type="ARBA" id="ARBA00022618"/>
    </source>
</evidence>
<dbReference type="GO" id="GO:0008360">
    <property type="term" value="P:regulation of cell shape"/>
    <property type="evidence" value="ECO:0007669"/>
    <property type="project" value="UniProtKB-KW"/>
</dbReference>
<evidence type="ECO:0000259" key="16">
    <source>
        <dbReference type="Pfam" id="PF02875"/>
    </source>
</evidence>
<proteinExistence type="inferred from homology"/>
<accession>A0A2M8PIC7</accession>
<comment type="similarity">
    <text evidence="14">Belongs to the MurCDEF family.</text>
</comment>
<keyword evidence="4 14" id="KW-0963">Cytoplasm</keyword>
<gene>
    <name evidence="14 18" type="primary">murC</name>
    <name evidence="18" type="ORF">CUN49_00950</name>
</gene>
<evidence type="ECO:0000256" key="9">
    <source>
        <dbReference type="ARBA" id="ARBA00022960"/>
    </source>
</evidence>
<dbReference type="Pfam" id="PF01225">
    <property type="entry name" value="Mur_ligase"/>
    <property type="match status" value="1"/>
</dbReference>
<dbReference type="Pfam" id="PF08245">
    <property type="entry name" value="Mur_ligase_M"/>
    <property type="match status" value="1"/>
</dbReference>
<keyword evidence="10 14" id="KW-0573">Peptidoglycan synthesis</keyword>
<evidence type="ECO:0000256" key="13">
    <source>
        <dbReference type="ARBA" id="ARBA00047833"/>
    </source>
</evidence>
<dbReference type="InterPro" id="IPR013221">
    <property type="entry name" value="Mur_ligase_cen"/>
</dbReference>
<dbReference type="GO" id="GO:0009252">
    <property type="term" value="P:peptidoglycan biosynthetic process"/>
    <property type="evidence" value="ECO:0007669"/>
    <property type="project" value="UniProtKB-UniRule"/>
</dbReference>
<keyword evidence="11 14" id="KW-0131">Cell cycle</keyword>
<dbReference type="InterPro" id="IPR004101">
    <property type="entry name" value="Mur_ligase_C"/>
</dbReference>
<feature type="domain" description="Mur ligase central" evidence="17">
    <location>
        <begin position="119"/>
        <end position="301"/>
    </location>
</feature>
<keyword evidence="7 14" id="KW-0547">Nucleotide-binding</keyword>
<name>A0A2M8PIC7_9CHLR</name>
<dbReference type="GO" id="GO:0051301">
    <property type="term" value="P:cell division"/>
    <property type="evidence" value="ECO:0007669"/>
    <property type="project" value="UniProtKB-KW"/>
</dbReference>
<dbReference type="Pfam" id="PF02875">
    <property type="entry name" value="Mur_ligase_C"/>
    <property type="match status" value="1"/>
</dbReference>
<evidence type="ECO:0000313" key="19">
    <source>
        <dbReference type="Proteomes" id="UP000229681"/>
    </source>
</evidence>
<dbReference type="EC" id="6.3.2.8" evidence="3 14"/>
<dbReference type="EMBL" id="PGTM01000006">
    <property type="protein sequence ID" value="PJF37303.1"/>
    <property type="molecule type" value="Genomic_DNA"/>
</dbReference>
<dbReference type="GO" id="GO:0071555">
    <property type="term" value="P:cell wall organization"/>
    <property type="evidence" value="ECO:0007669"/>
    <property type="project" value="UniProtKB-KW"/>
</dbReference>
<dbReference type="Gene3D" id="3.40.1190.10">
    <property type="entry name" value="Mur-like, catalytic domain"/>
    <property type="match status" value="1"/>
</dbReference>
<dbReference type="SUPFAM" id="SSF51984">
    <property type="entry name" value="MurCD N-terminal domain"/>
    <property type="match status" value="1"/>
</dbReference>
<evidence type="ECO:0000256" key="3">
    <source>
        <dbReference type="ARBA" id="ARBA00012211"/>
    </source>
</evidence>
<dbReference type="GO" id="GO:0005737">
    <property type="term" value="C:cytoplasm"/>
    <property type="evidence" value="ECO:0007669"/>
    <property type="project" value="UniProtKB-SubCell"/>
</dbReference>
<keyword evidence="5 14" id="KW-0436">Ligase</keyword>
<dbReference type="InterPro" id="IPR036615">
    <property type="entry name" value="Mur_ligase_C_dom_sf"/>
</dbReference>